<dbReference type="Proteomes" id="UP000285864">
    <property type="component" value="Unassembled WGS sequence"/>
</dbReference>
<reference evidence="2 3" key="1">
    <citation type="submission" date="2018-08" db="EMBL/GenBank/DDBJ databases">
        <title>A genome reference for cultivated species of the human gut microbiota.</title>
        <authorList>
            <person name="Zou Y."/>
            <person name="Xue W."/>
            <person name="Luo G."/>
        </authorList>
    </citation>
    <scope>NUCLEOTIDE SEQUENCE [LARGE SCALE GENOMIC DNA]</scope>
    <source>
        <strain evidence="2 3">AF24-2</strain>
    </source>
</reference>
<reference evidence="1" key="3">
    <citation type="submission" date="2021-09" db="EMBL/GenBank/DDBJ databases">
        <authorList>
            <person name="Gilroy R."/>
        </authorList>
    </citation>
    <scope>NUCLEOTIDE SEQUENCE</scope>
    <source>
        <strain evidence="1">CHK165-8395</strain>
    </source>
</reference>
<name>A0A412H010_9BACT</name>
<keyword evidence="3" id="KW-1185">Reference proteome</keyword>
<reference evidence="1" key="2">
    <citation type="journal article" date="2021" name="PeerJ">
        <title>Extensive microbial diversity within the chicken gut microbiome revealed by metagenomics and culture.</title>
        <authorList>
            <person name="Gilroy R."/>
            <person name="Ravi A."/>
            <person name="Getino M."/>
            <person name="Pursley I."/>
            <person name="Horton D.L."/>
            <person name="Alikhan N.F."/>
            <person name="Baker D."/>
            <person name="Gharbi K."/>
            <person name="Hall N."/>
            <person name="Watson M."/>
            <person name="Adriaenssens E.M."/>
            <person name="Foster-Nyarko E."/>
            <person name="Jarju S."/>
            <person name="Secka A."/>
            <person name="Antonio M."/>
            <person name="Oren A."/>
            <person name="Chaudhuri R.R."/>
            <person name="La Ragione R."/>
            <person name="Hildebrand F."/>
            <person name="Pallen M.J."/>
        </authorList>
    </citation>
    <scope>NUCLEOTIDE SEQUENCE</scope>
    <source>
        <strain evidence="1">CHK165-8395</strain>
    </source>
</reference>
<protein>
    <submittedName>
        <fullName evidence="2">Uncharacterized protein</fullName>
    </submittedName>
</protein>
<sequence length="75" mass="8528">MSLVFILIVESGRKTFFHSLLFNLYPAAKIKENLSLQKTVCYHLVVHLLHSTVFVGEGYKKDVPEQLPAHPLHAI</sequence>
<proteinExistence type="predicted"/>
<dbReference type="AlphaFoldDB" id="A0A412H010"/>
<dbReference type="EMBL" id="DYXD01000175">
    <property type="protein sequence ID" value="HJF08089.1"/>
    <property type="molecule type" value="Genomic_DNA"/>
</dbReference>
<evidence type="ECO:0000313" key="1">
    <source>
        <dbReference type="EMBL" id="HJF08089.1"/>
    </source>
</evidence>
<dbReference type="Proteomes" id="UP000718012">
    <property type="component" value="Unassembled WGS sequence"/>
</dbReference>
<comment type="caution">
    <text evidence="2">The sequence shown here is derived from an EMBL/GenBank/DDBJ whole genome shotgun (WGS) entry which is preliminary data.</text>
</comment>
<dbReference type="EMBL" id="QRUU01000001">
    <property type="protein sequence ID" value="RGS00544.1"/>
    <property type="molecule type" value="Genomic_DNA"/>
</dbReference>
<gene>
    <name evidence="2" type="ORF">DWY20_00185</name>
    <name evidence="1" type="ORF">K8U81_07865</name>
</gene>
<evidence type="ECO:0000313" key="3">
    <source>
        <dbReference type="Proteomes" id="UP000285864"/>
    </source>
</evidence>
<accession>A0A412H010</accession>
<evidence type="ECO:0000313" key="2">
    <source>
        <dbReference type="EMBL" id="RGS00544.1"/>
    </source>
</evidence>
<dbReference type="RefSeq" id="WP_118482666.1">
    <property type="nucleotide sequence ID" value="NZ_CAUELD010000030.1"/>
</dbReference>
<organism evidence="2 3">
    <name type="scientific">Phocaeicola coprocola</name>
    <dbReference type="NCBI Taxonomy" id="310298"/>
    <lineage>
        <taxon>Bacteria</taxon>
        <taxon>Pseudomonadati</taxon>
        <taxon>Bacteroidota</taxon>
        <taxon>Bacteroidia</taxon>
        <taxon>Bacteroidales</taxon>
        <taxon>Bacteroidaceae</taxon>
        <taxon>Phocaeicola</taxon>
    </lineage>
</organism>